<evidence type="ECO:0000259" key="9">
    <source>
        <dbReference type="PROSITE" id="PS51480"/>
    </source>
</evidence>
<dbReference type="NCBIfam" id="TIGR02365">
    <property type="entry name" value="dha_L_ycgS"/>
    <property type="match status" value="1"/>
</dbReference>
<dbReference type="PANTHER" id="PTHR28629">
    <property type="entry name" value="TRIOKINASE/FMN CYCLASE"/>
    <property type="match status" value="1"/>
</dbReference>
<dbReference type="EC" id="2.7.1.121" evidence="3"/>
<name>A0A9D9DVY7_9FIRM</name>
<comment type="subunit">
    <text evidence="7">Homodimer. The dihydroxyacetone kinase complex is composed of a homodimer of DhaM, a homodimer of DhaK and the subunit DhaL.</text>
</comment>
<feature type="domain" description="DhaL" evidence="9">
    <location>
        <begin position="6"/>
        <end position="204"/>
    </location>
</feature>
<organism evidence="10 11">
    <name type="scientific">Candidatus Fimicola merdigallinarum</name>
    <dbReference type="NCBI Taxonomy" id="2840819"/>
    <lineage>
        <taxon>Bacteria</taxon>
        <taxon>Bacillati</taxon>
        <taxon>Bacillota</taxon>
        <taxon>Clostridia</taxon>
        <taxon>Lachnospirales</taxon>
        <taxon>Lachnospiraceae</taxon>
        <taxon>Lachnospiraceae incertae sedis</taxon>
        <taxon>Candidatus Fimicola</taxon>
    </lineage>
</organism>
<evidence type="ECO:0000313" key="10">
    <source>
        <dbReference type="EMBL" id="MBO8434696.1"/>
    </source>
</evidence>
<evidence type="ECO:0000256" key="6">
    <source>
        <dbReference type="ARBA" id="ARBA00022798"/>
    </source>
</evidence>
<gene>
    <name evidence="10" type="primary">dhaL</name>
    <name evidence="10" type="ORF">IAC55_05180</name>
</gene>
<dbReference type="GO" id="GO:0047324">
    <property type="term" value="F:phosphoenolpyruvate-glycerone phosphotransferase activity"/>
    <property type="evidence" value="ECO:0007669"/>
    <property type="project" value="UniProtKB-EC"/>
</dbReference>
<dbReference type="PROSITE" id="PS51480">
    <property type="entry name" value="DHAL"/>
    <property type="match status" value="1"/>
</dbReference>
<dbReference type="AlphaFoldDB" id="A0A9D9DVY7"/>
<dbReference type="InterPro" id="IPR036117">
    <property type="entry name" value="DhaL_dom_sf"/>
</dbReference>
<reference evidence="10" key="1">
    <citation type="submission" date="2020-10" db="EMBL/GenBank/DDBJ databases">
        <authorList>
            <person name="Gilroy R."/>
        </authorList>
    </citation>
    <scope>NUCLEOTIDE SEQUENCE</scope>
    <source>
        <strain evidence="10">F6-4510</strain>
    </source>
</reference>
<comment type="catalytic activity">
    <reaction evidence="1">
        <text>dihydroxyacetone + phosphoenolpyruvate = dihydroxyacetone phosphate + pyruvate</text>
        <dbReference type="Rhea" id="RHEA:18381"/>
        <dbReference type="ChEBI" id="CHEBI:15361"/>
        <dbReference type="ChEBI" id="CHEBI:16016"/>
        <dbReference type="ChEBI" id="CHEBI:57642"/>
        <dbReference type="ChEBI" id="CHEBI:58702"/>
        <dbReference type="EC" id="2.7.1.121"/>
    </reaction>
</comment>
<dbReference type="GO" id="GO:0005829">
    <property type="term" value="C:cytosol"/>
    <property type="evidence" value="ECO:0007669"/>
    <property type="project" value="TreeGrafter"/>
</dbReference>
<evidence type="ECO:0000256" key="7">
    <source>
        <dbReference type="ARBA" id="ARBA00046577"/>
    </source>
</evidence>
<dbReference type="GO" id="GO:0004371">
    <property type="term" value="F:glycerone kinase activity"/>
    <property type="evidence" value="ECO:0007669"/>
    <property type="project" value="InterPro"/>
</dbReference>
<reference evidence="10" key="2">
    <citation type="journal article" date="2021" name="PeerJ">
        <title>Extensive microbial diversity within the chicken gut microbiome revealed by metagenomics and culture.</title>
        <authorList>
            <person name="Gilroy R."/>
            <person name="Ravi A."/>
            <person name="Getino M."/>
            <person name="Pursley I."/>
            <person name="Horton D.L."/>
            <person name="Alikhan N.F."/>
            <person name="Baker D."/>
            <person name="Gharbi K."/>
            <person name="Hall N."/>
            <person name="Watson M."/>
            <person name="Adriaenssens E.M."/>
            <person name="Foster-Nyarko E."/>
            <person name="Jarju S."/>
            <person name="Secka A."/>
            <person name="Antonio M."/>
            <person name="Oren A."/>
            <person name="Chaudhuri R.R."/>
            <person name="La Ragione R."/>
            <person name="Hildebrand F."/>
            <person name="Pallen M.J."/>
        </authorList>
    </citation>
    <scope>NUCLEOTIDE SEQUENCE</scope>
    <source>
        <strain evidence="10">F6-4510</strain>
    </source>
</reference>
<evidence type="ECO:0000256" key="2">
    <source>
        <dbReference type="ARBA" id="ARBA00004745"/>
    </source>
</evidence>
<evidence type="ECO:0000256" key="4">
    <source>
        <dbReference type="ARBA" id="ARBA00022679"/>
    </source>
</evidence>
<evidence type="ECO:0000256" key="5">
    <source>
        <dbReference type="ARBA" id="ARBA00022777"/>
    </source>
</evidence>
<comment type="function">
    <text evidence="8">ADP-binding subunit of the dihydroxyacetone kinase, which is responsible for the phosphoenolpyruvate (PEP)-dependent phosphorylation of dihydroxyacetone. DhaL-ADP is converted to DhaL-ATP via a phosphoryl group transfer from DhaM and transmits it to dihydroxyacetone binds to DhaK.</text>
</comment>
<keyword evidence="5 10" id="KW-0418">Kinase</keyword>
<evidence type="ECO:0000256" key="1">
    <source>
        <dbReference type="ARBA" id="ARBA00001113"/>
    </source>
</evidence>
<accession>A0A9D9DVY7</accession>
<evidence type="ECO:0000256" key="3">
    <source>
        <dbReference type="ARBA" id="ARBA00012095"/>
    </source>
</evidence>
<evidence type="ECO:0000256" key="8">
    <source>
        <dbReference type="ARBA" id="ARBA00055771"/>
    </source>
</evidence>
<keyword evidence="4" id="KW-0808">Transferase</keyword>
<dbReference type="InterPro" id="IPR012737">
    <property type="entry name" value="DhaK_L_YcgS"/>
</dbReference>
<dbReference type="Proteomes" id="UP000823611">
    <property type="component" value="Unassembled WGS sequence"/>
</dbReference>
<comment type="pathway">
    <text evidence="2">Polyol metabolism; glycerol degradation.</text>
</comment>
<dbReference type="FunFam" id="1.25.40.340:FF:000002">
    <property type="entry name" value="Dihydroxyacetone kinase, L subunit"/>
    <property type="match status" value="1"/>
</dbReference>
<dbReference type="Gene3D" id="1.25.40.340">
    <property type="match status" value="1"/>
</dbReference>
<dbReference type="InterPro" id="IPR050861">
    <property type="entry name" value="Dihydroxyacetone_Kinase"/>
</dbReference>
<comment type="caution">
    <text evidence="10">The sequence shown here is derived from an EMBL/GenBank/DDBJ whole genome shotgun (WGS) entry which is preliminary data.</text>
</comment>
<dbReference type="Pfam" id="PF02734">
    <property type="entry name" value="Dak2"/>
    <property type="match status" value="1"/>
</dbReference>
<keyword evidence="6" id="KW-0319">Glycerol metabolism</keyword>
<dbReference type="PANTHER" id="PTHR28629:SF4">
    <property type="entry name" value="TRIOKINASE_FMN CYCLASE"/>
    <property type="match status" value="1"/>
</dbReference>
<protein>
    <recommendedName>
        <fullName evidence="3">phosphoenolpyruvate--glycerone phosphotransferase</fullName>
        <ecNumber evidence="3">2.7.1.121</ecNumber>
    </recommendedName>
</protein>
<dbReference type="GO" id="GO:0019563">
    <property type="term" value="P:glycerol catabolic process"/>
    <property type="evidence" value="ECO:0007669"/>
    <property type="project" value="TreeGrafter"/>
</dbReference>
<dbReference type="SMART" id="SM01120">
    <property type="entry name" value="Dak2"/>
    <property type="match status" value="1"/>
</dbReference>
<sequence>MKFTNKDGSKIVDDVIVAIQKNRDYLSEVDGAIGDGDHGINMNKGFTIAQDELKDKDYNMSEGLKTISSVLVDKIGGSMGPLYGALFRGFSVASKKCEDIDKNVFGEMLKKAYANLTMISPAKVGDKTLIDVLSPAIEAYEKSIETDDFDVALEKMITAAKEGLESTKNMVAKLGRASRLGERSLGHQDAGSTSCYIILESIANSIKELIKQ</sequence>
<dbReference type="EMBL" id="JADIMX010000099">
    <property type="protein sequence ID" value="MBO8434696.1"/>
    <property type="molecule type" value="Genomic_DNA"/>
</dbReference>
<evidence type="ECO:0000313" key="11">
    <source>
        <dbReference type="Proteomes" id="UP000823611"/>
    </source>
</evidence>
<dbReference type="SUPFAM" id="SSF101473">
    <property type="entry name" value="DhaL-like"/>
    <property type="match status" value="1"/>
</dbReference>
<dbReference type="InterPro" id="IPR004007">
    <property type="entry name" value="DhaL_dom"/>
</dbReference>
<proteinExistence type="predicted"/>